<evidence type="ECO:0008006" key="4">
    <source>
        <dbReference type="Google" id="ProtNLM"/>
    </source>
</evidence>
<evidence type="ECO:0000313" key="3">
    <source>
        <dbReference type="Proteomes" id="UP000192284"/>
    </source>
</evidence>
<protein>
    <recommendedName>
        <fullName evidence="4">DUF4233 domain-containing protein</fullName>
    </recommendedName>
</protein>
<proteinExistence type="predicted"/>
<dbReference type="Proteomes" id="UP000192284">
    <property type="component" value="Unassembled WGS sequence"/>
</dbReference>
<feature type="transmembrane region" description="Helical" evidence="1">
    <location>
        <begin position="92"/>
        <end position="109"/>
    </location>
</feature>
<keyword evidence="1" id="KW-0472">Membrane</keyword>
<dbReference type="AlphaFoldDB" id="A0A1W9ZFM6"/>
<name>A0A1W9ZFM6_MYCAN</name>
<keyword evidence="3" id="KW-1185">Reference proteome</keyword>
<feature type="transmembrane region" description="Helical" evidence="1">
    <location>
        <begin position="41"/>
        <end position="61"/>
    </location>
</feature>
<organism evidence="2 3">
    <name type="scientific">Mycobacterium angelicum</name>
    <dbReference type="NCBI Taxonomy" id="470074"/>
    <lineage>
        <taxon>Bacteria</taxon>
        <taxon>Bacillati</taxon>
        <taxon>Actinomycetota</taxon>
        <taxon>Actinomycetes</taxon>
        <taxon>Mycobacteriales</taxon>
        <taxon>Mycobacteriaceae</taxon>
        <taxon>Mycobacterium</taxon>
    </lineage>
</organism>
<reference evidence="2 3" key="1">
    <citation type="submission" date="2017-02" db="EMBL/GenBank/DDBJ databases">
        <title>The new phylogeny of genus Mycobacterium.</title>
        <authorList>
            <person name="Tortoli E."/>
            <person name="Trovato A."/>
            <person name="Cirillo D.M."/>
        </authorList>
    </citation>
    <scope>NUCLEOTIDE SEQUENCE [LARGE SCALE GENOMIC DNA]</scope>
    <source>
        <strain evidence="2 3">DSM 45057</strain>
    </source>
</reference>
<dbReference type="InterPro" id="IPR025327">
    <property type="entry name" value="DUF4233"/>
</dbReference>
<keyword evidence="1" id="KW-0812">Transmembrane</keyword>
<sequence length="123" mass="13087">MTDQPPADPWKSFGAVMAATLILEAIVVLLAIPVVGAVGGGLTAASLGYLIGLAVVLILLTGVQRKPWAIWVNLAVQLVLLAGFVVYPGVGFIGLLFAGVWALIAYFRAEVRRRQEPRRPPPD</sequence>
<feature type="transmembrane region" description="Helical" evidence="1">
    <location>
        <begin position="12"/>
        <end position="35"/>
    </location>
</feature>
<dbReference type="EMBL" id="MVHE01000058">
    <property type="protein sequence ID" value="ORA14169.1"/>
    <property type="molecule type" value="Genomic_DNA"/>
</dbReference>
<gene>
    <name evidence="2" type="ORF">BST12_23140</name>
</gene>
<evidence type="ECO:0000256" key="1">
    <source>
        <dbReference type="SAM" id="Phobius"/>
    </source>
</evidence>
<accession>A0A1W9ZFM6</accession>
<keyword evidence="1" id="KW-1133">Transmembrane helix</keyword>
<dbReference type="Pfam" id="PF14017">
    <property type="entry name" value="DUF4233"/>
    <property type="match status" value="1"/>
</dbReference>
<comment type="caution">
    <text evidence="2">The sequence shown here is derived from an EMBL/GenBank/DDBJ whole genome shotgun (WGS) entry which is preliminary data.</text>
</comment>
<evidence type="ECO:0000313" key="2">
    <source>
        <dbReference type="EMBL" id="ORA14169.1"/>
    </source>
</evidence>